<dbReference type="VEuPathDB" id="FungiDB:H310_15038"/>
<dbReference type="AlphaFoldDB" id="A0A024T869"/>
<sequence>MPALELLTKGIRSYQLQRFTSPPSRDVTRATVNEAAAEILKVANDFMKNPWTHGLSPPPGGAPAPADDETKDD</sequence>
<gene>
    <name evidence="2" type="ORF">H310_15038</name>
</gene>
<evidence type="ECO:0000313" key="2">
    <source>
        <dbReference type="EMBL" id="ETV90129.1"/>
    </source>
</evidence>
<reference evidence="2" key="1">
    <citation type="submission" date="2013-12" db="EMBL/GenBank/DDBJ databases">
        <title>The Genome Sequence of Aphanomyces invadans NJM9701.</title>
        <authorList>
            <consortium name="The Broad Institute Genomics Platform"/>
            <person name="Russ C."/>
            <person name="Tyler B."/>
            <person name="van West P."/>
            <person name="Dieguez-Uribeondo J."/>
            <person name="Young S.K."/>
            <person name="Zeng Q."/>
            <person name="Gargeya S."/>
            <person name="Fitzgerald M."/>
            <person name="Abouelleil A."/>
            <person name="Alvarado L."/>
            <person name="Chapman S.B."/>
            <person name="Gainer-Dewar J."/>
            <person name="Goldberg J."/>
            <person name="Griggs A."/>
            <person name="Gujja S."/>
            <person name="Hansen M."/>
            <person name="Howarth C."/>
            <person name="Imamovic A."/>
            <person name="Ireland A."/>
            <person name="Larimer J."/>
            <person name="McCowan C."/>
            <person name="Murphy C."/>
            <person name="Pearson M."/>
            <person name="Poon T.W."/>
            <person name="Priest M."/>
            <person name="Roberts A."/>
            <person name="Saif S."/>
            <person name="Shea T."/>
            <person name="Sykes S."/>
            <person name="Wortman J."/>
            <person name="Nusbaum C."/>
            <person name="Birren B."/>
        </authorList>
    </citation>
    <scope>NUCLEOTIDE SEQUENCE [LARGE SCALE GENOMIC DNA]</scope>
    <source>
        <strain evidence="2">NJM9701</strain>
    </source>
</reference>
<dbReference type="RefSeq" id="XP_008881238.1">
    <property type="nucleotide sequence ID" value="XM_008883016.1"/>
</dbReference>
<protein>
    <submittedName>
        <fullName evidence="2">Uncharacterized protein</fullName>
    </submittedName>
</protein>
<accession>A0A024T869</accession>
<dbReference type="EMBL" id="KI914093">
    <property type="protein sequence ID" value="ETV90129.1"/>
    <property type="molecule type" value="Genomic_DNA"/>
</dbReference>
<name>A0A024T869_9STRA</name>
<feature type="region of interest" description="Disordered" evidence="1">
    <location>
        <begin position="49"/>
        <end position="73"/>
    </location>
</feature>
<organism evidence="2">
    <name type="scientific">Aphanomyces invadans</name>
    <dbReference type="NCBI Taxonomy" id="157072"/>
    <lineage>
        <taxon>Eukaryota</taxon>
        <taxon>Sar</taxon>
        <taxon>Stramenopiles</taxon>
        <taxon>Oomycota</taxon>
        <taxon>Saprolegniomycetes</taxon>
        <taxon>Saprolegniales</taxon>
        <taxon>Verrucalvaceae</taxon>
        <taxon>Aphanomyces</taxon>
    </lineage>
</organism>
<proteinExistence type="predicted"/>
<dbReference type="GeneID" id="20092088"/>
<evidence type="ECO:0000256" key="1">
    <source>
        <dbReference type="SAM" id="MobiDB-lite"/>
    </source>
</evidence>